<evidence type="ECO:0000313" key="12">
    <source>
        <dbReference type="EMBL" id="EIE80106.1"/>
    </source>
</evidence>
<evidence type="ECO:0000256" key="2">
    <source>
        <dbReference type="ARBA" id="ARBA00022679"/>
    </source>
</evidence>
<evidence type="ECO:0000256" key="7">
    <source>
        <dbReference type="ARBA" id="ARBA00022801"/>
    </source>
</evidence>
<dbReference type="InParanoid" id="I1BV76"/>
<dbReference type="PANTHER" id="PTHR37984:SF5">
    <property type="entry name" value="PROTEIN NYNRIN-LIKE"/>
    <property type="match status" value="1"/>
</dbReference>
<dbReference type="RefSeq" id="XP_067515502.1">
    <property type="nucleotide sequence ID" value="XM_067659401.1"/>
</dbReference>
<dbReference type="SUPFAM" id="SSF50630">
    <property type="entry name" value="Acid proteases"/>
    <property type="match status" value="1"/>
</dbReference>
<dbReference type="Proteomes" id="UP000009138">
    <property type="component" value="Unassembled WGS sequence"/>
</dbReference>
<feature type="domain" description="Reverse transcriptase RNase H-like" evidence="11">
    <location>
        <begin position="558"/>
        <end position="662"/>
    </location>
</feature>
<dbReference type="InterPro" id="IPR000477">
    <property type="entry name" value="RT_dom"/>
</dbReference>
<dbReference type="Pfam" id="PF17917">
    <property type="entry name" value="RT_RNaseH"/>
    <property type="match status" value="1"/>
</dbReference>
<sequence length="683" mass="76203">MARPAPDVLTLDSYDYSDDEGEDDMFDEDGDDDDAQASYCSFGDEASSCIANTGSSVEESEFDGDSGDDADTEFEYSYDYREMSKSEPLTVKVIIHDKELSAIVDTGAAISVMSEALVKKLDLKTNDDTVSIQLLDGTNSGKLRTEHFAIQKGRKDELLILGMTWLKNYGIIPDPESGTVTVPYGRRVDYKGAVVREAGQVVLTTQRETGDAVEGQRDRWVSRPVYTLSLAEGVHSAPEPMAVSNCYDGESSLSGSDDEGEKWEICDMTDTPKEVEQIVMRNKSCFVEVSGLGRVVGVEHQIRLKTDEPIRCKPYRLTWEEEKVLKEELEKLLDQGLIEKSDGLYASPILFVQKKDGMGIWQVAMAKDSVDKTGFVTKFGTFKWKVLPFGLTTAPSTYQRMMVNILGELIGDCVYVFIDDIIIFSETVEQHVHDLQRVFDKCEAAGLKLKGAKCRFGVSGVEYLGHQITKDGLLPTEKNVKKIMDMPTPTTSDEVRSFLGLVGYYRRFIVEFADTAHPLTSLIKKGAVFDWNQECEAAFDSLKNSLVTPPLLDYPDRDQVQILTTDASSKGLGAILSQSPDGTGENEKVIGYASRTVRGPEVRYPPTHLEALGVIWAVQHFRHYLAGRRFILYTDHSALQFIFNNPKPAPKLARWAAAMMEYDFDTRYRRGEENPADALSRLV</sequence>
<dbReference type="InterPro" id="IPR021109">
    <property type="entry name" value="Peptidase_aspartic_dom_sf"/>
</dbReference>
<dbReference type="InterPro" id="IPR041373">
    <property type="entry name" value="RT_RNaseH"/>
</dbReference>
<reference evidence="12 13" key="1">
    <citation type="journal article" date="2009" name="PLoS Genet.">
        <title>Genomic analysis of the basal lineage fungus Rhizopus oryzae reveals a whole-genome duplication.</title>
        <authorList>
            <person name="Ma L.-J."/>
            <person name="Ibrahim A.S."/>
            <person name="Skory C."/>
            <person name="Grabherr M.G."/>
            <person name="Burger G."/>
            <person name="Butler M."/>
            <person name="Elias M."/>
            <person name="Idnurm A."/>
            <person name="Lang B.F."/>
            <person name="Sone T."/>
            <person name="Abe A."/>
            <person name="Calvo S.E."/>
            <person name="Corrochano L.M."/>
            <person name="Engels R."/>
            <person name="Fu J."/>
            <person name="Hansberg W."/>
            <person name="Kim J.-M."/>
            <person name="Kodira C.D."/>
            <person name="Koehrsen M.J."/>
            <person name="Liu B."/>
            <person name="Miranda-Saavedra D."/>
            <person name="O'Leary S."/>
            <person name="Ortiz-Castellanos L."/>
            <person name="Poulter R."/>
            <person name="Rodriguez-Romero J."/>
            <person name="Ruiz-Herrera J."/>
            <person name="Shen Y.-Q."/>
            <person name="Zeng Q."/>
            <person name="Galagan J."/>
            <person name="Birren B.W."/>
            <person name="Cuomo C.A."/>
            <person name="Wickes B.L."/>
        </authorList>
    </citation>
    <scope>NUCLEOTIDE SEQUENCE [LARGE SCALE GENOMIC DNA]</scope>
    <source>
        <strain evidence="13">RA 99-880 / ATCC MYA-4621 / FGSC 9543 / NRRL 43880</strain>
    </source>
</reference>
<dbReference type="AlphaFoldDB" id="I1BV76"/>
<dbReference type="OrthoDB" id="2254302at2759"/>
<gene>
    <name evidence="12" type="ORF">RO3G_04811</name>
</gene>
<proteinExistence type="predicted"/>
<keyword evidence="5" id="KW-0064">Aspartyl protease</keyword>
<keyword evidence="2" id="KW-0808">Transferase</keyword>
<dbReference type="PANTHER" id="PTHR37984">
    <property type="entry name" value="PROTEIN CBG26694"/>
    <property type="match status" value="1"/>
</dbReference>
<keyword evidence="7" id="KW-0378">Hydrolase</keyword>
<dbReference type="Gene3D" id="3.10.10.10">
    <property type="entry name" value="HIV Type 1 Reverse Transcriptase, subunit A, domain 1"/>
    <property type="match status" value="2"/>
</dbReference>
<dbReference type="InterPro" id="IPR043502">
    <property type="entry name" value="DNA/RNA_pol_sf"/>
</dbReference>
<name>I1BV76_RHIO9</name>
<keyword evidence="13" id="KW-1185">Reference proteome</keyword>
<dbReference type="PROSITE" id="PS00141">
    <property type="entry name" value="ASP_PROTEASE"/>
    <property type="match status" value="1"/>
</dbReference>
<dbReference type="Gene3D" id="2.40.70.10">
    <property type="entry name" value="Acid Proteases"/>
    <property type="match status" value="1"/>
</dbReference>
<evidence type="ECO:0000313" key="13">
    <source>
        <dbReference type="Proteomes" id="UP000009138"/>
    </source>
</evidence>
<evidence type="ECO:0000256" key="8">
    <source>
        <dbReference type="ARBA" id="ARBA00022918"/>
    </source>
</evidence>
<dbReference type="GO" id="GO:0004190">
    <property type="term" value="F:aspartic-type endopeptidase activity"/>
    <property type="evidence" value="ECO:0007669"/>
    <property type="project" value="UniProtKB-KW"/>
</dbReference>
<dbReference type="CDD" id="cd01647">
    <property type="entry name" value="RT_LTR"/>
    <property type="match status" value="1"/>
</dbReference>
<dbReference type="EC" id="2.7.7.49" evidence="1"/>
<dbReference type="EMBL" id="CH476734">
    <property type="protein sequence ID" value="EIE80106.1"/>
    <property type="molecule type" value="Genomic_DNA"/>
</dbReference>
<keyword evidence="5" id="KW-0645">Protease</keyword>
<dbReference type="STRING" id="246409.I1BV76"/>
<protein>
    <recommendedName>
        <fullName evidence="1">RNA-directed DNA polymerase</fullName>
        <ecNumber evidence="1">2.7.7.49</ecNumber>
    </recommendedName>
</protein>
<dbReference type="Gene3D" id="3.30.70.270">
    <property type="match status" value="2"/>
</dbReference>
<evidence type="ECO:0000256" key="3">
    <source>
        <dbReference type="ARBA" id="ARBA00022695"/>
    </source>
</evidence>
<dbReference type="InterPro" id="IPR050951">
    <property type="entry name" value="Retrovirus_Pol_polyprotein"/>
</dbReference>
<dbReference type="GO" id="GO:0006508">
    <property type="term" value="P:proteolysis"/>
    <property type="evidence" value="ECO:0007669"/>
    <property type="project" value="InterPro"/>
</dbReference>
<dbReference type="FunFam" id="3.30.70.270:FF:000003">
    <property type="entry name" value="Transposon Ty3-G Gag-Pol polyprotein"/>
    <property type="match status" value="1"/>
</dbReference>
<evidence type="ECO:0000259" key="11">
    <source>
        <dbReference type="Pfam" id="PF17917"/>
    </source>
</evidence>
<dbReference type="FunFam" id="3.10.20.370:FF:000001">
    <property type="entry name" value="Retrovirus-related Pol polyprotein from transposon 17.6-like protein"/>
    <property type="match status" value="1"/>
</dbReference>
<evidence type="ECO:0000256" key="6">
    <source>
        <dbReference type="ARBA" id="ARBA00022759"/>
    </source>
</evidence>
<evidence type="ECO:0000256" key="5">
    <source>
        <dbReference type="ARBA" id="ARBA00022750"/>
    </source>
</evidence>
<evidence type="ECO:0000256" key="9">
    <source>
        <dbReference type="SAM" id="MobiDB-lite"/>
    </source>
</evidence>
<dbReference type="CDD" id="cd09274">
    <property type="entry name" value="RNase_HI_RT_Ty3"/>
    <property type="match status" value="1"/>
</dbReference>
<evidence type="ECO:0000259" key="10">
    <source>
        <dbReference type="Pfam" id="PF00078"/>
    </source>
</evidence>
<evidence type="ECO:0000256" key="4">
    <source>
        <dbReference type="ARBA" id="ARBA00022722"/>
    </source>
</evidence>
<dbReference type="Pfam" id="PF13650">
    <property type="entry name" value="Asp_protease_2"/>
    <property type="match status" value="1"/>
</dbReference>
<feature type="region of interest" description="Disordered" evidence="9">
    <location>
        <begin position="1"/>
        <end position="36"/>
    </location>
</feature>
<accession>I1BV76</accession>
<feature type="domain" description="Reverse transcriptase" evidence="10">
    <location>
        <begin position="361"/>
        <end position="468"/>
    </location>
</feature>
<dbReference type="InterPro" id="IPR001969">
    <property type="entry name" value="Aspartic_peptidase_AS"/>
</dbReference>
<organism evidence="12 13">
    <name type="scientific">Rhizopus delemar (strain RA 99-880 / ATCC MYA-4621 / FGSC 9543 / NRRL 43880)</name>
    <name type="common">Mucormycosis agent</name>
    <name type="synonym">Rhizopus arrhizus var. delemar</name>
    <dbReference type="NCBI Taxonomy" id="246409"/>
    <lineage>
        <taxon>Eukaryota</taxon>
        <taxon>Fungi</taxon>
        <taxon>Fungi incertae sedis</taxon>
        <taxon>Mucoromycota</taxon>
        <taxon>Mucoromycotina</taxon>
        <taxon>Mucoromycetes</taxon>
        <taxon>Mucorales</taxon>
        <taxon>Mucorineae</taxon>
        <taxon>Rhizopodaceae</taxon>
        <taxon>Rhizopus</taxon>
    </lineage>
</organism>
<dbReference type="GeneID" id="93611782"/>
<feature type="compositionally biased region" description="Acidic residues" evidence="9">
    <location>
        <begin position="15"/>
        <end position="35"/>
    </location>
</feature>
<dbReference type="VEuPathDB" id="FungiDB:RO3G_04811"/>
<keyword evidence="6" id="KW-0255">Endonuclease</keyword>
<dbReference type="GO" id="GO:0004519">
    <property type="term" value="F:endonuclease activity"/>
    <property type="evidence" value="ECO:0007669"/>
    <property type="project" value="UniProtKB-KW"/>
</dbReference>
<dbReference type="FunFam" id="3.30.70.270:FF:000020">
    <property type="entry name" value="Transposon Tf2-6 polyprotein-like Protein"/>
    <property type="match status" value="1"/>
</dbReference>
<dbReference type="CDD" id="cd00303">
    <property type="entry name" value="retropepsin_like"/>
    <property type="match status" value="1"/>
</dbReference>
<dbReference type="InterPro" id="IPR043128">
    <property type="entry name" value="Rev_trsase/Diguanyl_cyclase"/>
</dbReference>
<dbReference type="GO" id="GO:0003964">
    <property type="term" value="F:RNA-directed DNA polymerase activity"/>
    <property type="evidence" value="ECO:0007669"/>
    <property type="project" value="UniProtKB-KW"/>
</dbReference>
<evidence type="ECO:0000256" key="1">
    <source>
        <dbReference type="ARBA" id="ARBA00012493"/>
    </source>
</evidence>
<keyword evidence="4" id="KW-0540">Nuclease</keyword>
<keyword evidence="3" id="KW-0548">Nucleotidyltransferase</keyword>
<dbReference type="SUPFAM" id="SSF56672">
    <property type="entry name" value="DNA/RNA polymerases"/>
    <property type="match status" value="1"/>
</dbReference>
<dbReference type="Pfam" id="PF00078">
    <property type="entry name" value="RVT_1"/>
    <property type="match status" value="1"/>
</dbReference>
<dbReference type="eggNOG" id="KOG0017">
    <property type="taxonomic scope" value="Eukaryota"/>
</dbReference>
<keyword evidence="8" id="KW-0695">RNA-directed DNA polymerase</keyword>